<evidence type="ECO:0000313" key="2">
    <source>
        <dbReference type="Proteomes" id="UP000800040"/>
    </source>
</evidence>
<accession>A0A6A5JYV0</accession>
<evidence type="ECO:0000313" key="1">
    <source>
        <dbReference type="EMBL" id="KAF1828906.1"/>
    </source>
</evidence>
<sequence length="599" mass="68877">MERHYGPVHDSIELRSAFGGAAMDKRMASLRDHIQVVRKNWTNDNSYDELVKKVQQFHKPENLTQEVALQLQRLLGGYRDYADVDLQRPIPMPSEQYPALELYCGKEGHDYIFRLMGRALREEEKTDDLMLALTTLLEFVTIDLYNLRLSQFGDPRFNNFQGVVYRGMSVNRRVIAEYRAVLAEPELAKRQFAVPLSLFSASTDEQIMLEFSKQNQGVEDRDTDDVKMHWEIHVHGVEPALLQAYQQRYPDSVVTTICALPVARVSRYGEKEVLLRGSFFHLIDMRSETLEGQDVVRLILLMINANRDHTSEQSSNLNEKARQRKTFSRIVAASKFEACAGIAGRFSEADASGYRRLQLAELEELKEVDDMEFEARLDLSAMRSPEVAVWLGGSLFKSHPTHYAEQRRSWQDALDREDWMKLLEILNRDYDWRQNDWFSVGRLYEDKQSNEGRGMSLLHKLASGTPEIDPNEEAFTAWAELVDKAADPAVWKSIHCHEMNEQTAEDIARSRDDADLQARFKPKFVHNVNHETLMVLQKQLHSTMQEHAGKFVWQRNSWALLPSLILSSSTSTRSGCPRSASCSRCLGLNYGYQCPICTV</sequence>
<dbReference type="EMBL" id="ML975485">
    <property type="protein sequence ID" value="KAF1828906.1"/>
    <property type="molecule type" value="Genomic_DNA"/>
</dbReference>
<dbReference type="AlphaFoldDB" id="A0A6A5JYV0"/>
<organism evidence="1 2">
    <name type="scientific">Decorospora gaudefroyi</name>
    <dbReference type="NCBI Taxonomy" id="184978"/>
    <lineage>
        <taxon>Eukaryota</taxon>
        <taxon>Fungi</taxon>
        <taxon>Dikarya</taxon>
        <taxon>Ascomycota</taxon>
        <taxon>Pezizomycotina</taxon>
        <taxon>Dothideomycetes</taxon>
        <taxon>Pleosporomycetidae</taxon>
        <taxon>Pleosporales</taxon>
        <taxon>Pleosporineae</taxon>
        <taxon>Pleosporaceae</taxon>
        <taxon>Decorospora</taxon>
    </lineage>
</organism>
<name>A0A6A5JYV0_9PLEO</name>
<reference evidence="1" key="1">
    <citation type="submission" date="2020-01" db="EMBL/GenBank/DDBJ databases">
        <authorList>
            <consortium name="DOE Joint Genome Institute"/>
            <person name="Haridas S."/>
            <person name="Albert R."/>
            <person name="Binder M."/>
            <person name="Bloem J."/>
            <person name="Labutti K."/>
            <person name="Salamov A."/>
            <person name="Andreopoulos B."/>
            <person name="Baker S.E."/>
            <person name="Barry K."/>
            <person name="Bills G."/>
            <person name="Bluhm B.H."/>
            <person name="Cannon C."/>
            <person name="Castanera R."/>
            <person name="Culley D.E."/>
            <person name="Daum C."/>
            <person name="Ezra D."/>
            <person name="Gonzalez J.B."/>
            <person name="Henrissat B."/>
            <person name="Kuo A."/>
            <person name="Liang C."/>
            <person name="Lipzen A."/>
            <person name="Lutzoni F."/>
            <person name="Magnuson J."/>
            <person name="Mondo S."/>
            <person name="Nolan M."/>
            <person name="Ohm R."/>
            <person name="Pangilinan J."/>
            <person name="Park H.-J."/>
            <person name="Ramirez L."/>
            <person name="Alfaro M."/>
            <person name="Sun H."/>
            <person name="Tritt A."/>
            <person name="Yoshinaga Y."/>
            <person name="Zwiers L.-H."/>
            <person name="Turgeon B.G."/>
            <person name="Goodwin S.B."/>
            <person name="Spatafora J.W."/>
            <person name="Crous P.W."/>
            <person name="Grigoriev I.V."/>
        </authorList>
    </citation>
    <scope>NUCLEOTIDE SEQUENCE</scope>
    <source>
        <strain evidence="1">P77</strain>
    </source>
</reference>
<keyword evidence="2" id="KW-1185">Reference proteome</keyword>
<proteinExistence type="predicted"/>
<dbReference type="OrthoDB" id="2890956at2759"/>
<protein>
    <submittedName>
        <fullName evidence="1">Uncharacterized protein</fullName>
    </submittedName>
</protein>
<gene>
    <name evidence="1" type="ORF">BDW02DRAFT_198416</name>
</gene>
<dbReference type="Proteomes" id="UP000800040">
    <property type="component" value="Unassembled WGS sequence"/>
</dbReference>